<proteinExistence type="inferred from homology"/>
<accession>A0A0A1TST3</accession>
<dbReference type="AlphaFoldDB" id="A0A0A1TST3"/>
<dbReference type="PANTHER" id="PTHR43248">
    <property type="entry name" value="2-SUCCINYL-6-HYDROXY-2,4-CYCLOHEXADIENE-1-CARBOXYLATE SYNTHASE"/>
    <property type="match status" value="1"/>
</dbReference>
<evidence type="ECO:0000256" key="1">
    <source>
        <dbReference type="ARBA" id="ARBA00010088"/>
    </source>
</evidence>
<keyword evidence="3" id="KW-0732">Signal</keyword>
<keyword evidence="2" id="KW-0378">Hydrolase</keyword>
<feature type="domain" description="Peptidase S33 tripeptidyl aminopeptidase-like C-terminal" evidence="4">
    <location>
        <begin position="456"/>
        <end position="571"/>
    </location>
</feature>
<dbReference type="InterPro" id="IPR029058">
    <property type="entry name" value="AB_hydrolase_fold"/>
</dbReference>
<evidence type="ECO:0000259" key="4">
    <source>
        <dbReference type="Pfam" id="PF08386"/>
    </source>
</evidence>
<feature type="signal peptide" evidence="3">
    <location>
        <begin position="1"/>
        <end position="17"/>
    </location>
</feature>
<evidence type="ECO:0000313" key="6">
    <source>
        <dbReference type="Proteomes" id="UP000039046"/>
    </source>
</evidence>
<dbReference type="SUPFAM" id="SSF53474">
    <property type="entry name" value="alpha/beta-Hydrolases"/>
    <property type="match status" value="1"/>
</dbReference>
<dbReference type="InterPro" id="IPR013595">
    <property type="entry name" value="Pept_S33_TAP-like_C"/>
</dbReference>
<feature type="chain" id="PRO_5001979755" description="Peptidase S33 tripeptidyl aminopeptidase-like C-terminal domain-containing protein" evidence="3">
    <location>
        <begin position="18"/>
        <end position="607"/>
    </location>
</feature>
<reference evidence="5 6" key="1">
    <citation type="journal article" date="2015" name="Genome Announc.">
        <title>Draft Genome Sequence and Gene Annotation of the Entomopathogenic Fungus Verticillium hemipterigenum.</title>
        <authorList>
            <person name="Horn F."/>
            <person name="Habel A."/>
            <person name="Scharf D.H."/>
            <person name="Dworschak J."/>
            <person name="Brakhage A.A."/>
            <person name="Guthke R."/>
            <person name="Hertweck C."/>
            <person name="Linde J."/>
        </authorList>
    </citation>
    <scope>NUCLEOTIDE SEQUENCE [LARGE SCALE GENOMIC DNA]</scope>
</reference>
<organism evidence="5 6">
    <name type="scientific">[Torrubiella] hemipterigena</name>
    <dbReference type="NCBI Taxonomy" id="1531966"/>
    <lineage>
        <taxon>Eukaryota</taxon>
        <taxon>Fungi</taxon>
        <taxon>Dikarya</taxon>
        <taxon>Ascomycota</taxon>
        <taxon>Pezizomycotina</taxon>
        <taxon>Sordariomycetes</taxon>
        <taxon>Hypocreomycetidae</taxon>
        <taxon>Hypocreales</taxon>
        <taxon>Clavicipitaceae</taxon>
        <taxon>Clavicipitaceae incertae sedis</taxon>
        <taxon>'Torrubiella' clade</taxon>
    </lineage>
</organism>
<dbReference type="InterPro" id="IPR051601">
    <property type="entry name" value="Serine_prot/Carboxylest_S33"/>
</dbReference>
<keyword evidence="6" id="KW-1185">Reference proteome</keyword>
<protein>
    <recommendedName>
        <fullName evidence="4">Peptidase S33 tripeptidyl aminopeptidase-like C-terminal domain-containing protein</fullName>
    </recommendedName>
</protein>
<dbReference type="PANTHER" id="PTHR43248:SF25">
    <property type="entry name" value="AB HYDROLASE-1 DOMAIN-CONTAINING PROTEIN-RELATED"/>
    <property type="match status" value="1"/>
</dbReference>
<name>A0A0A1TST3_9HYPO</name>
<evidence type="ECO:0000313" key="5">
    <source>
        <dbReference type="EMBL" id="CEJ94612.1"/>
    </source>
</evidence>
<dbReference type="GO" id="GO:0016787">
    <property type="term" value="F:hydrolase activity"/>
    <property type="evidence" value="ECO:0007669"/>
    <property type="project" value="UniProtKB-KW"/>
</dbReference>
<evidence type="ECO:0000256" key="2">
    <source>
        <dbReference type="ARBA" id="ARBA00022801"/>
    </source>
</evidence>
<dbReference type="EMBL" id="CDHN01000007">
    <property type="protein sequence ID" value="CEJ94612.1"/>
    <property type="molecule type" value="Genomic_DNA"/>
</dbReference>
<dbReference type="STRING" id="1531966.A0A0A1TST3"/>
<sequence length="607" mass="65859">MKYSASLWVSLATGASAASLLPTPDDFDWASVTPSKDLEYHACFNDYKCARLIVPRDWHNETDGHTVTIAIAKLPAVVPDDDPAFAGTILTNPGGPGGSGVGYLLNAASQLQKTIDIPGKKHYEILSFDPRGIGHTLPTVDCFEGNVLARDAATLSAMAVGAVDASDNALIYTFNAIQQAGKHCAKVMADVIPYVNTPSVARDMVAIVDKIDELRKKESRKGDGEDEMLELRSVKDTTPRLQYIGFSYGTVLGNYFSALFPERVGRVVLDGVVDTDDYATGRGWLTATHDSDEMVELFFKGCFKAGNPACKLYRPGDKKPSDIKKRVFSWIEHLDKEPITSVTPDGNPLVWRSADIRNMIFSLLYAADQTFQGMSEILDEGISGNVTVLTNTLAFMSNIKPIVDYCPAANQTFPTAGINEDAYSAISCTDGDASSGQKVGYWRKYIKDQAERSSVAGGSVAQGRITCAGVFARPNWEYKGPFTTPKASKDSSAPEKGRPAAPLLFLSNRWDPVTPVTSARNMYRQHPGAGLVVANGMGHCAAGSGIVSKCTQTALQQYFDKGIVPKGEIECEGVRDPWDQITALSAEEAAHLDRMLQRRTFKNMFGI</sequence>
<dbReference type="Gene3D" id="3.40.50.1820">
    <property type="entry name" value="alpha/beta hydrolase"/>
    <property type="match status" value="2"/>
</dbReference>
<comment type="similarity">
    <text evidence="1">Belongs to the peptidase S33 family.</text>
</comment>
<gene>
    <name evidence="5" type="ORF">VHEMI10132</name>
</gene>
<dbReference type="HOGENOM" id="CLU_013364_5_2_1"/>
<dbReference type="Proteomes" id="UP000039046">
    <property type="component" value="Unassembled WGS sequence"/>
</dbReference>
<dbReference type="Pfam" id="PF08386">
    <property type="entry name" value="Abhydrolase_4"/>
    <property type="match status" value="1"/>
</dbReference>
<dbReference type="OrthoDB" id="425534at2759"/>
<evidence type="ECO:0000256" key="3">
    <source>
        <dbReference type="SAM" id="SignalP"/>
    </source>
</evidence>